<name>A0A0D9Z680_9ORYZ</name>
<dbReference type="Proteomes" id="UP000026961">
    <property type="component" value="Chromosome 3"/>
</dbReference>
<dbReference type="InterPro" id="IPR011990">
    <property type="entry name" value="TPR-like_helical_dom_sf"/>
</dbReference>
<evidence type="ECO:0008006" key="3">
    <source>
        <dbReference type="Google" id="ProtNLM"/>
    </source>
</evidence>
<dbReference type="GO" id="GO:0009451">
    <property type="term" value="P:RNA modification"/>
    <property type="evidence" value="ECO:0007669"/>
    <property type="project" value="InterPro"/>
</dbReference>
<proteinExistence type="predicted"/>
<evidence type="ECO:0000313" key="1">
    <source>
        <dbReference type="EnsemblPlants" id="OGLUM03G14800.1"/>
    </source>
</evidence>
<organism evidence="1">
    <name type="scientific">Oryza glumipatula</name>
    <dbReference type="NCBI Taxonomy" id="40148"/>
    <lineage>
        <taxon>Eukaryota</taxon>
        <taxon>Viridiplantae</taxon>
        <taxon>Streptophyta</taxon>
        <taxon>Embryophyta</taxon>
        <taxon>Tracheophyta</taxon>
        <taxon>Spermatophyta</taxon>
        <taxon>Magnoliopsida</taxon>
        <taxon>Liliopsida</taxon>
        <taxon>Poales</taxon>
        <taxon>Poaceae</taxon>
        <taxon>BOP clade</taxon>
        <taxon>Oryzoideae</taxon>
        <taxon>Oryzeae</taxon>
        <taxon>Oryzinae</taxon>
        <taxon>Oryza</taxon>
    </lineage>
</organism>
<dbReference type="AlphaFoldDB" id="A0A0D9Z680"/>
<dbReference type="eggNOG" id="KOG4197">
    <property type="taxonomic scope" value="Eukaryota"/>
</dbReference>
<dbReference type="STRING" id="40148.A0A0D9Z680"/>
<dbReference type="EnsemblPlants" id="OGLUM03G14800.1">
    <property type="protein sequence ID" value="OGLUM03G14800.1"/>
    <property type="gene ID" value="OGLUM03G14800"/>
</dbReference>
<dbReference type="InterPro" id="IPR046960">
    <property type="entry name" value="PPR_At4g14850-like_plant"/>
</dbReference>
<dbReference type="PANTHER" id="PTHR47926:SF452">
    <property type="entry name" value="PENTATRICOPEPTIDE REPEAT-CONTAINING PROTEIN"/>
    <property type="match status" value="1"/>
</dbReference>
<evidence type="ECO:0000313" key="2">
    <source>
        <dbReference type="Proteomes" id="UP000026961"/>
    </source>
</evidence>
<keyword evidence="2" id="KW-1185">Reference proteome</keyword>
<dbReference type="HOGENOM" id="CLU_1638082_0_0_1"/>
<dbReference type="PANTHER" id="PTHR47926">
    <property type="entry name" value="PENTATRICOPEPTIDE REPEAT-CONTAINING PROTEIN"/>
    <property type="match status" value="1"/>
</dbReference>
<dbReference type="Gramene" id="OGLUM03G14800.1">
    <property type="protein sequence ID" value="OGLUM03G14800.1"/>
    <property type="gene ID" value="OGLUM03G14800"/>
</dbReference>
<reference evidence="1" key="1">
    <citation type="submission" date="2015-04" db="UniProtKB">
        <authorList>
            <consortium name="EnsemblPlants"/>
        </authorList>
    </citation>
    <scope>IDENTIFICATION</scope>
</reference>
<dbReference type="Gene3D" id="1.25.40.10">
    <property type="entry name" value="Tetratricopeptide repeat domain"/>
    <property type="match status" value="1"/>
</dbReference>
<reference evidence="1" key="2">
    <citation type="submission" date="2018-05" db="EMBL/GenBank/DDBJ databases">
        <title>OgluRS3 (Oryza glumaepatula Reference Sequence Version 3).</title>
        <authorList>
            <person name="Zhang J."/>
            <person name="Kudrna D."/>
            <person name="Lee S."/>
            <person name="Talag J."/>
            <person name="Welchert J."/>
            <person name="Wing R.A."/>
        </authorList>
    </citation>
    <scope>NUCLEOTIDE SEQUENCE [LARGE SCALE GENOMIC DNA]</scope>
</reference>
<protein>
    <recommendedName>
        <fullName evidence="3">Pentacotripeptide-repeat region of PRORP domain-containing protein</fullName>
    </recommendedName>
</protein>
<sequence length="170" mass="18517">MAFMGQGAEALKLYKDMLDANLIPTNATFLLVLYACSHIRLAEEGRKVFQSMTDHFAIIPTGQLKEVFKLISEFPKTAVGPGLILLGACMVHKDSDLAQIAPPENSGYYVLLSYLLVVKKQISEAAAKGRKLVKLIEIVDKPNFLMAGDCAHPQCLHCRIAAMASSPISP</sequence>
<dbReference type="GO" id="GO:0003723">
    <property type="term" value="F:RNA binding"/>
    <property type="evidence" value="ECO:0007669"/>
    <property type="project" value="InterPro"/>
</dbReference>
<accession>A0A0D9Z680</accession>